<sequence length="117" mass="13670">MSNLTSFDWWLATYLVAAGFGYAFYIGQLIVKLLLIRFASHKRIDDGLWRLGSLLETHYGELKENETITIQAKRFTAIITRTPEQKVSLIKKIATERVTENKYLLTYLICIRFTCFR</sequence>
<accession>A0AB33H4E3</accession>
<organism evidence="2 3">
    <name type="scientific">Citrobacter freundii</name>
    <dbReference type="NCBI Taxonomy" id="546"/>
    <lineage>
        <taxon>Bacteria</taxon>
        <taxon>Pseudomonadati</taxon>
        <taxon>Pseudomonadota</taxon>
        <taxon>Gammaproteobacteria</taxon>
        <taxon>Enterobacterales</taxon>
        <taxon>Enterobacteriaceae</taxon>
        <taxon>Citrobacter</taxon>
        <taxon>Citrobacter freundii complex</taxon>
    </lineage>
</organism>
<dbReference type="AlphaFoldDB" id="A0AB33H4E3"/>
<dbReference type="RefSeq" id="WP_119173854.1">
    <property type="nucleotide sequence ID" value="NZ_CP032183.1"/>
</dbReference>
<keyword evidence="1" id="KW-1133">Transmembrane helix</keyword>
<proteinExistence type="predicted"/>
<dbReference type="Proteomes" id="UP000263627">
    <property type="component" value="Plasmid unnamed5"/>
</dbReference>
<reference evidence="2 3" key="1">
    <citation type="submission" date="2018-09" db="EMBL/GenBank/DDBJ databases">
        <title>Whole genome sequencing of Citrobacter freundii AR_0116.</title>
        <authorList>
            <person name="Conlan S."/>
            <person name="Thomas P.J."/>
            <person name="Mullikin J."/>
            <person name="Frank K.M."/>
            <person name="Segre J.A."/>
        </authorList>
    </citation>
    <scope>NUCLEOTIDE SEQUENCE [LARGE SCALE GENOMIC DNA]</scope>
    <source>
        <strain evidence="2 3">AR_0116</strain>
        <plasmid evidence="2 3">unnamed5</plasmid>
    </source>
</reference>
<feature type="transmembrane region" description="Helical" evidence="1">
    <location>
        <begin position="12"/>
        <end position="35"/>
    </location>
</feature>
<name>A0AB33H4E3_CITFR</name>
<dbReference type="EMBL" id="CP032183">
    <property type="protein sequence ID" value="AXZ46153.1"/>
    <property type="molecule type" value="Genomic_DNA"/>
</dbReference>
<evidence type="ECO:0000256" key="1">
    <source>
        <dbReference type="SAM" id="Phobius"/>
    </source>
</evidence>
<protein>
    <submittedName>
        <fullName evidence="2">C-type natriuretic protein</fullName>
    </submittedName>
</protein>
<keyword evidence="2" id="KW-0614">Plasmid</keyword>
<evidence type="ECO:0000313" key="2">
    <source>
        <dbReference type="EMBL" id="AXZ46153.1"/>
    </source>
</evidence>
<keyword evidence="1" id="KW-0472">Membrane</keyword>
<gene>
    <name evidence="2" type="ORF">AM363_03835</name>
</gene>
<evidence type="ECO:0000313" key="3">
    <source>
        <dbReference type="Proteomes" id="UP000263627"/>
    </source>
</evidence>
<keyword evidence="1" id="KW-0812">Transmembrane</keyword>
<geneLocation type="plasmid" evidence="2 3">
    <name>unnamed5</name>
</geneLocation>